<dbReference type="AlphaFoldDB" id="A0A7C1VX85"/>
<evidence type="ECO:0000313" key="2">
    <source>
        <dbReference type="EMBL" id="HEC68166.1"/>
    </source>
</evidence>
<name>A0A7C1VX85_DESA2</name>
<dbReference type="PANTHER" id="PTHR37530:SF1">
    <property type="entry name" value="OUTER MEMBRANE PROTEIN SLP"/>
    <property type="match status" value="1"/>
</dbReference>
<dbReference type="PANTHER" id="PTHR37530">
    <property type="entry name" value="OUTER MEMBRANE PROTEIN SLP"/>
    <property type="match status" value="1"/>
</dbReference>
<organism evidence="2">
    <name type="scientific">Desulfofervidus auxilii</name>
    <dbReference type="NCBI Taxonomy" id="1621989"/>
    <lineage>
        <taxon>Bacteria</taxon>
        <taxon>Pseudomonadati</taxon>
        <taxon>Thermodesulfobacteriota</taxon>
        <taxon>Candidatus Desulfofervidia</taxon>
        <taxon>Candidatus Desulfofervidales</taxon>
        <taxon>Candidatus Desulfofervidaceae</taxon>
        <taxon>Candidatus Desulfofervidus</taxon>
    </lineage>
</organism>
<feature type="transmembrane region" description="Helical" evidence="1">
    <location>
        <begin position="29"/>
        <end position="46"/>
    </location>
</feature>
<evidence type="ECO:0008006" key="3">
    <source>
        <dbReference type="Google" id="ProtNLM"/>
    </source>
</evidence>
<dbReference type="PIRSF" id="PIRSF004982">
    <property type="entry name" value="SlP"/>
    <property type="match status" value="1"/>
</dbReference>
<keyword evidence="1" id="KW-0472">Membrane</keyword>
<keyword evidence="1" id="KW-1133">Transmembrane helix</keyword>
<dbReference type="Proteomes" id="UP000885738">
    <property type="component" value="Unassembled WGS sequence"/>
</dbReference>
<dbReference type="Pfam" id="PF03843">
    <property type="entry name" value="Slp"/>
    <property type="match status" value="1"/>
</dbReference>
<accession>A0A7C1VX85</accession>
<reference evidence="2" key="1">
    <citation type="journal article" date="2020" name="mSystems">
        <title>Genome- and Community-Level Interaction Insights into Carbon Utilization and Element Cycling Functions of Hydrothermarchaeota in Hydrothermal Sediment.</title>
        <authorList>
            <person name="Zhou Z."/>
            <person name="Liu Y."/>
            <person name="Xu W."/>
            <person name="Pan J."/>
            <person name="Luo Z.H."/>
            <person name="Li M."/>
        </authorList>
    </citation>
    <scope>NUCLEOTIDE SEQUENCE [LARGE SCALE GENOMIC DNA]</scope>
    <source>
        <strain evidence="2">HyVt-389</strain>
    </source>
</reference>
<comment type="caution">
    <text evidence="2">The sequence shown here is derived from an EMBL/GenBank/DDBJ whole genome shotgun (WGS) entry which is preliminary data.</text>
</comment>
<evidence type="ECO:0000256" key="1">
    <source>
        <dbReference type="SAM" id="Phobius"/>
    </source>
</evidence>
<dbReference type="GO" id="GO:0019867">
    <property type="term" value="C:outer membrane"/>
    <property type="evidence" value="ECO:0007669"/>
    <property type="project" value="InterPro"/>
</dbReference>
<sequence>MFLKFYFILFQDMVLCQKRNKKVGKVNKFIWIFVIFLLFSCGAPIVPPELKKEIVPNITISQVQKKPQLFKGKTVMWGGEVLKSINKKEGTLFEVLALPLDRRGRPKQVDKSEGRFLILYKDYLDVAIYAPGRKITVIGEIKGIKKLPLGEIQYTYPFLEAKKIHLWELRPERVDIYHYWFTYPNYPLWYGPPYWYWP</sequence>
<protein>
    <recommendedName>
        <fullName evidence="3">Slp family lipoprotein</fullName>
    </recommendedName>
</protein>
<dbReference type="InterPro" id="IPR004658">
    <property type="entry name" value="OMP_Slp"/>
</dbReference>
<gene>
    <name evidence="2" type="ORF">ENI35_05080</name>
</gene>
<keyword evidence="1" id="KW-0812">Transmembrane</keyword>
<dbReference type="EMBL" id="DRIH01000178">
    <property type="protein sequence ID" value="HEC68166.1"/>
    <property type="molecule type" value="Genomic_DNA"/>
</dbReference>
<proteinExistence type="predicted"/>